<protein>
    <submittedName>
        <fullName evidence="1">Uncharacterized protein</fullName>
    </submittedName>
</protein>
<evidence type="ECO:0000313" key="2">
    <source>
        <dbReference type="Proteomes" id="UP001596337"/>
    </source>
</evidence>
<comment type="caution">
    <text evidence="1">The sequence shown here is derived from an EMBL/GenBank/DDBJ whole genome shotgun (WGS) entry which is preliminary data.</text>
</comment>
<reference evidence="2" key="1">
    <citation type="journal article" date="2019" name="Int. J. Syst. Evol. Microbiol.">
        <title>The Global Catalogue of Microorganisms (GCM) 10K type strain sequencing project: providing services to taxonomists for standard genome sequencing and annotation.</title>
        <authorList>
            <consortium name="The Broad Institute Genomics Platform"/>
            <consortium name="The Broad Institute Genome Sequencing Center for Infectious Disease"/>
            <person name="Wu L."/>
            <person name="Ma J."/>
        </authorList>
    </citation>
    <scope>NUCLEOTIDE SEQUENCE [LARGE SCALE GENOMIC DNA]</scope>
    <source>
        <strain evidence="2">KCTC 32255</strain>
    </source>
</reference>
<gene>
    <name evidence="1" type="ORF">ACFQGD_17505</name>
</gene>
<keyword evidence="2" id="KW-1185">Reference proteome</keyword>
<dbReference type="RefSeq" id="WP_345403132.1">
    <property type="nucleotide sequence ID" value="NZ_BAABLA010000113.1"/>
</dbReference>
<organism evidence="1 2">
    <name type="scientific">Haloechinothrix salitolerans</name>
    <dbReference type="NCBI Taxonomy" id="926830"/>
    <lineage>
        <taxon>Bacteria</taxon>
        <taxon>Bacillati</taxon>
        <taxon>Actinomycetota</taxon>
        <taxon>Actinomycetes</taxon>
        <taxon>Pseudonocardiales</taxon>
        <taxon>Pseudonocardiaceae</taxon>
        <taxon>Haloechinothrix</taxon>
    </lineage>
</organism>
<dbReference type="EMBL" id="JBHSXX010000001">
    <property type="protein sequence ID" value="MFC6868942.1"/>
    <property type="molecule type" value="Genomic_DNA"/>
</dbReference>
<proteinExistence type="predicted"/>
<name>A0ABW2C2L6_9PSEU</name>
<dbReference type="Proteomes" id="UP001596337">
    <property type="component" value="Unassembled WGS sequence"/>
</dbReference>
<accession>A0ABW2C2L6</accession>
<evidence type="ECO:0000313" key="1">
    <source>
        <dbReference type="EMBL" id="MFC6868942.1"/>
    </source>
</evidence>
<sequence>MTQPTRVELPARLTLRCSECGSTHTALALHDEALRRARRCPECSATCEVVATHVVSLGCSCC</sequence>